<feature type="transmembrane region" description="Helical" evidence="2">
    <location>
        <begin position="32"/>
        <end position="52"/>
    </location>
</feature>
<evidence type="ECO:0000313" key="4">
    <source>
        <dbReference type="Proteomes" id="UP000019471"/>
    </source>
</evidence>
<organism evidence="3 4">
    <name type="scientific">Cladophialophora psammophila CBS 110553</name>
    <dbReference type="NCBI Taxonomy" id="1182543"/>
    <lineage>
        <taxon>Eukaryota</taxon>
        <taxon>Fungi</taxon>
        <taxon>Dikarya</taxon>
        <taxon>Ascomycota</taxon>
        <taxon>Pezizomycotina</taxon>
        <taxon>Eurotiomycetes</taxon>
        <taxon>Chaetothyriomycetidae</taxon>
        <taxon>Chaetothyriales</taxon>
        <taxon>Herpotrichiellaceae</taxon>
        <taxon>Cladophialophora</taxon>
    </lineage>
</organism>
<accession>W9XZS2</accession>
<dbReference type="EMBL" id="AMGX01000001">
    <property type="protein sequence ID" value="EXJ75769.1"/>
    <property type="molecule type" value="Genomic_DNA"/>
</dbReference>
<name>W9XZS2_9EURO</name>
<keyword evidence="4" id="KW-1185">Reference proteome</keyword>
<keyword evidence="2" id="KW-0812">Transmembrane</keyword>
<protein>
    <submittedName>
        <fullName evidence="3">Uncharacterized protein</fullName>
    </submittedName>
</protein>
<feature type="region of interest" description="Disordered" evidence="1">
    <location>
        <begin position="76"/>
        <end position="123"/>
    </location>
</feature>
<dbReference type="HOGENOM" id="CLU_2015027_0_0_1"/>
<dbReference type="GeneID" id="19185013"/>
<comment type="caution">
    <text evidence="3">The sequence shown here is derived from an EMBL/GenBank/DDBJ whole genome shotgun (WGS) entry which is preliminary data.</text>
</comment>
<gene>
    <name evidence="3" type="ORF">A1O5_00276</name>
</gene>
<feature type="compositionally biased region" description="Basic and acidic residues" evidence="1">
    <location>
        <begin position="76"/>
        <end position="85"/>
    </location>
</feature>
<evidence type="ECO:0000256" key="1">
    <source>
        <dbReference type="SAM" id="MobiDB-lite"/>
    </source>
</evidence>
<dbReference type="AlphaFoldDB" id="W9XZS2"/>
<evidence type="ECO:0000313" key="3">
    <source>
        <dbReference type="EMBL" id="EXJ75769.1"/>
    </source>
</evidence>
<keyword evidence="2" id="KW-1133">Transmembrane helix</keyword>
<dbReference type="RefSeq" id="XP_007739086.1">
    <property type="nucleotide sequence ID" value="XM_007740896.1"/>
</dbReference>
<reference evidence="3 4" key="1">
    <citation type="submission" date="2013-03" db="EMBL/GenBank/DDBJ databases">
        <title>The Genome Sequence of Cladophialophora psammophila CBS 110553.</title>
        <authorList>
            <consortium name="The Broad Institute Genomics Platform"/>
            <person name="Cuomo C."/>
            <person name="de Hoog S."/>
            <person name="Gorbushina A."/>
            <person name="Walker B."/>
            <person name="Young S.K."/>
            <person name="Zeng Q."/>
            <person name="Gargeya S."/>
            <person name="Fitzgerald M."/>
            <person name="Haas B."/>
            <person name="Abouelleil A."/>
            <person name="Allen A.W."/>
            <person name="Alvarado L."/>
            <person name="Arachchi H.M."/>
            <person name="Berlin A.M."/>
            <person name="Chapman S.B."/>
            <person name="Gainer-Dewar J."/>
            <person name="Goldberg J."/>
            <person name="Griggs A."/>
            <person name="Gujja S."/>
            <person name="Hansen M."/>
            <person name="Howarth C."/>
            <person name="Imamovic A."/>
            <person name="Ireland A."/>
            <person name="Larimer J."/>
            <person name="McCowan C."/>
            <person name="Murphy C."/>
            <person name="Pearson M."/>
            <person name="Poon T.W."/>
            <person name="Priest M."/>
            <person name="Roberts A."/>
            <person name="Saif S."/>
            <person name="Shea T."/>
            <person name="Sisk P."/>
            <person name="Sykes S."/>
            <person name="Wortman J."/>
            <person name="Nusbaum C."/>
            <person name="Birren B."/>
        </authorList>
    </citation>
    <scope>NUCLEOTIDE SEQUENCE [LARGE SCALE GENOMIC DNA]</scope>
    <source>
        <strain evidence="3 4">CBS 110553</strain>
    </source>
</reference>
<sequence>MDNLARQYQARDNEIGPMEHSKRRLSIYAVNFAWSPASVNTALVNLLLAFLVEKKEQFKFAEAWLDFIDIIRQDNEGDVSDDTKNTESLAQESVKKLKSEADDEALSTAMGETLSPEETKRAG</sequence>
<evidence type="ECO:0000256" key="2">
    <source>
        <dbReference type="SAM" id="Phobius"/>
    </source>
</evidence>
<keyword evidence="2" id="KW-0472">Membrane</keyword>
<dbReference type="OrthoDB" id="4121087at2759"/>
<dbReference type="Proteomes" id="UP000019471">
    <property type="component" value="Unassembled WGS sequence"/>
</dbReference>
<proteinExistence type="predicted"/>